<dbReference type="RefSeq" id="WP_184199791.1">
    <property type="nucleotide sequence ID" value="NZ_JACIIV010000015.1"/>
</dbReference>
<dbReference type="Proteomes" id="UP000538147">
    <property type="component" value="Unassembled WGS sequence"/>
</dbReference>
<dbReference type="InterPro" id="IPR008792">
    <property type="entry name" value="PQQD"/>
</dbReference>
<dbReference type="InterPro" id="IPR012668">
    <property type="entry name" value="CHP02466"/>
</dbReference>
<gene>
    <name evidence="1" type="ORF">FHS79_002280</name>
</gene>
<name>A0A841LE56_9SPHN</name>
<dbReference type="AlphaFoldDB" id="A0A841LE56"/>
<proteinExistence type="predicted"/>
<dbReference type="Pfam" id="PF13759">
    <property type="entry name" value="2OG-FeII_Oxy_5"/>
    <property type="match status" value="1"/>
</dbReference>
<dbReference type="InterPro" id="IPR041881">
    <property type="entry name" value="PqqD_sf"/>
</dbReference>
<dbReference type="Pfam" id="PF05402">
    <property type="entry name" value="PqqD"/>
    <property type="match status" value="1"/>
</dbReference>
<comment type="caution">
    <text evidence="1">The sequence shown here is derived from an EMBL/GenBank/DDBJ whole genome shotgun (WGS) entry which is preliminary data.</text>
</comment>
<accession>A0A841LE56</accession>
<keyword evidence="2" id="KW-1185">Reference proteome</keyword>
<dbReference type="Gene3D" id="2.60.120.620">
    <property type="entry name" value="q2cbj1_9rhob like domain"/>
    <property type="match status" value="1"/>
</dbReference>
<evidence type="ECO:0000313" key="2">
    <source>
        <dbReference type="Proteomes" id="UP000538147"/>
    </source>
</evidence>
<evidence type="ECO:0000313" key="1">
    <source>
        <dbReference type="EMBL" id="MBB6228095.1"/>
    </source>
</evidence>
<reference evidence="1 2" key="1">
    <citation type="submission" date="2020-08" db="EMBL/GenBank/DDBJ databases">
        <title>Genomic Encyclopedia of Type Strains, Phase IV (KMG-IV): sequencing the most valuable type-strain genomes for metagenomic binning, comparative biology and taxonomic classification.</title>
        <authorList>
            <person name="Goeker M."/>
        </authorList>
    </citation>
    <scope>NUCLEOTIDE SEQUENCE [LARGE SCALE GENOMIC DNA]</scope>
    <source>
        <strain evidence="1 2">DSM 102189</strain>
    </source>
</reference>
<dbReference type="EMBL" id="JACIIV010000015">
    <property type="protein sequence ID" value="MBB6228095.1"/>
    <property type="molecule type" value="Genomic_DNA"/>
</dbReference>
<dbReference type="Gene3D" id="1.10.10.1150">
    <property type="entry name" value="Coenzyme PQQ synthesis protein D (PqqD)"/>
    <property type="match status" value="1"/>
</dbReference>
<protein>
    <submittedName>
        <fullName evidence="1">Tetratricopeptide (TPR) repeat protein</fullName>
    </submittedName>
</protein>
<sequence>MIPAARPDFTAVLRAANLAFPERSDSLQRLMRYLLKTDRLEELACRAGDASAMGAAPELAALVGEAALAMGDPALADTALAHAVAAGQDASLGLRAKALFELGQRDAARDAATLALENQPDDDAAALVMFGLMLSDGRRSDLWALCNDLRARGRWTARMVSALAFAATTPAQAERVRAMTDGGRWIARSTPAGIDAADIKAQLDAVEDWRPLPRTKATKGSGRRLEALHMLASAPALDLLFAAVEDAVADYVRTPMAALDGDHPLVALKPDTIAIRSWALGVRGDGHEDWHLHPDGWLSGVYYVDVPQLSASPAPNAGQIEFGPLPLAQPAPDLVWPPMRLTPRTGDLLLFPSYLAHRTWPTGLSAERLCISFDILRHGCDVSEVGVKPRALTPRRSCRDRYARNPAAVIAPGGPGMHVVMNVESGRYLVVDDTAELAWCLLETPRTTDEIAHVMASRFDGALEEIRADMAALLEALFREDLISSVQA</sequence>
<organism evidence="1 2">
    <name type="scientific">Polymorphobacter multimanifer</name>
    <dbReference type="NCBI Taxonomy" id="1070431"/>
    <lineage>
        <taxon>Bacteria</taxon>
        <taxon>Pseudomonadati</taxon>
        <taxon>Pseudomonadota</taxon>
        <taxon>Alphaproteobacteria</taxon>
        <taxon>Sphingomonadales</taxon>
        <taxon>Sphingosinicellaceae</taxon>
        <taxon>Polymorphobacter</taxon>
    </lineage>
</organism>